<reference evidence="2" key="1">
    <citation type="submission" date="2025-08" db="UniProtKB">
        <authorList>
            <consortium name="RefSeq"/>
        </authorList>
    </citation>
    <scope>IDENTIFICATION</scope>
</reference>
<protein>
    <submittedName>
        <fullName evidence="2">S-adenosylmethionine decarboxylase proenzyme</fullName>
    </submittedName>
</protein>
<keyword evidence="1" id="KW-1185">Reference proteome</keyword>
<dbReference type="Proteomes" id="UP000694863">
    <property type="component" value="Unplaced"/>
</dbReference>
<gene>
    <name evidence="2" type="primary">AMD1</name>
</gene>
<evidence type="ECO:0000313" key="1">
    <source>
        <dbReference type="Proteomes" id="UP000694863"/>
    </source>
</evidence>
<dbReference type="RefSeq" id="XP_045150544.1">
    <property type="nucleotide sequence ID" value="XM_045294609.1"/>
</dbReference>
<sequence>MKISATGNGDPHKMEKDYSIRENCQSTEIEAHDGAAYCMGRMNSDCWYLYTLDFPESRVISQPDQTLEILMSELDPAVMDQFYMKDGVTAKDVTRVSFMGLTESFVWVNNIHNLLFCMKRTSRFEALMILYIFLQSSKCRTVLSSPQKIEGFKRLDCQSAMFSDYNFVFTSFAKKEQQQQS</sequence>
<evidence type="ECO:0000313" key="2">
    <source>
        <dbReference type="RefSeq" id="XP_045150544.1"/>
    </source>
</evidence>
<organism evidence="1 2">
    <name type="scientific">Echinops telfairi</name>
    <name type="common">Lesser hedgehog tenrec</name>
    <dbReference type="NCBI Taxonomy" id="9371"/>
    <lineage>
        <taxon>Eukaryota</taxon>
        <taxon>Metazoa</taxon>
        <taxon>Chordata</taxon>
        <taxon>Craniata</taxon>
        <taxon>Vertebrata</taxon>
        <taxon>Euteleostomi</taxon>
        <taxon>Mammalia</taxon>
        <taxon>Eutheria</taxon>
        <taxon>Afrotheria</taxon>
        <taxon>Tenrecidae</taxon>
        <taxon>Tenrecinae</taxon>
        <taxon>Echinops</taxon>
    </lineage>
</organism>
<proteinExistence type="predicted"/>
<accession>A0AC55DFQ3</accession>
<name>A0AC55DFQ3_ECHTE</name>